<proteinExistence type="inferred from homology"/>
<dbReference type="GO" id="GO:0004930">
    <property type="term" value="F:G protein-coupled receptor activity"/>
    <property type="evidence" value="ECO:0007669"/>
    <property type="project" value="InterPro"/>
</dbReference>
<dbReference type="GO" id="GO:0016020">
    <property type="term" value="C:membrane"/>
    <property type="evidence" value="ECO:0007669"/>
    <property type="project" value="UniProtKB-SubCell"/>
</dbReference>
<comment type="caution">
    <text evidence="10">The sequence shown here is derived from an EMBL/GenBank/DDBJ whole genome shotgun (WGS) entry which is preliminary data.</text>
</comment>
<evidence type="ECO:0000313" key="11">
    <source>
        <dbReference type="Proteomes" id="UP001152747"/>
    </source>
</evidence>
<evidence type="ECO:0000256" key="5">
    <source>
        <dbReference type="ARBA" id="ARBA00022692"/>
    </source>
</evidence>
<evidence type="ECO:0000256" key="2">
    <source>
        <dbReference type="ARBA" id="ARBA00007647"/>
    </source>
</evidence>
<dbReference type="EMBL" id="CANHGI010000005">
    <property type="protein sequence ID" value="CAI5451165.1"/>
    <property type="molecule type" value="Genomic_DNA"/>
</dbReference>
<feature type="transmembrane region" description="Helical" evidence="8">
    <location>
        <begin position="246"/>
        <end position="263"/>
    </location>
</feature>
<name>A0A9P1N4Q0_9PELO</name>
<dbReference type="PANTHER" id="PTHR21461:SF87">
    <property type="entry name" value="GH12965P"/>
    <property type="match status" value="1"/>
</dbReference>
<dbReference type="InterPro" id="IPR017452">
    <property type="entry name" value="GPCR_Rhodpsn_7TM"/>
</dbReference>
<dbReference type="InterPro" id="IPR000276">
    <property type="entry name" value="GPCR_Rhodpsn"/>
</dbReference>
<evidence type="ECO:0000256" key="8">
    <source>
        <dbReference type="RuleBase" id="RU366017"/>
    </source>
</evidence>
<dbReference type="PANTHER" id="PTHR21461">
    <property type="entry name" value="GLYCOSYLTRANSFERASE FAMILY 92 PROTEIN"/>
    <property type="match status" value="1"/>
</dbReference>
<keyword evidence="3 8" id="KW-0328">Glycosyltransferase</keyword>
<protein>
    <recommendedName>
        <fullName evidence="8">Glycosyltransferase family 92 protein</fullName>
        <ecNumber evidence="8">2.4.1.-</ecNumber>
    </recommendedName>
</protein>
<evidence type="ECO:0000313" key="10">
    <source>
        <dbReference type="EMBL" id="CAI5451165.1"/>
    </source>
</evidence>
<keyword evidence="7 8" id="KW-0472">Membrane</keyword>
<dbReference type="EC" id="2.4.1.-" evidence="8"/>
<evidence type="ECO:0000259" key="9">
    <source>
        <dbReference type="PROSITE" id="PS50262"/>
    </source>
</evidence>
<accession>A0A9P1N4Q0</accession>
<feature type="transmembrane region" description="Helical" evidence="8">
    <location>
        <begin position="80"/>
        <end position="103"/>
    </location>
</feature>
<evidence type="ECO:0000256" key="1">
    <source>
        <dbReference type="ARBA" id="ARBA00004167"/>
    </source>
</evidence>
<keyword evidence="11" id="KW-1185">Reference proteome</keyword>
<evidence type="ECO:0000256" key="6">
    <source>
        <dbReference type="ARBA" id="ARBA00022989"/>
    </source>
</evidence>
<dbReference type="Pfam" id="PF10320">
    <property type="entry name" value="7TM_GPCR_Srsx"/>
    <property type="match status" value="1"/>
</dbReference>
<evidence type="ECO:0000256" key="7">
    <source>
        <dbReference type="ARBA" id="ARBA00023136"/>
    </source>
</evidence>
<keyword evidence="6 8" id="KW-1133">Transmembrane helix</keyword>
<dbReference type="CDD" id="cd00637">
    <property type="entry name" value="7tm_classA_rhodopsin-like"/>
    <property type="match status" value="1"/>
</dbReference>
<feature type="transmembrane region" description="Helical" evidence="8">
    <location>
        <begin position="123"/>
        <end position="149"/>
    </location>
</feature>
<dbReference type="GO" id="GO:0005737">
    <property type="term" value="C:cytoplasm"/>
    <property type="evidence" value="ECO:0007669"/>
    <property type="project" value="TreeGrafter"/>
</dbReference>
<dbReference type="InterPro" id="IPR008166">
    <property type="entry name" value="Glyco_transf_92"/>
</dbReference>
<dbReference type="Proteomes" id="UP001152747">
    <property type="component" value="Unassembled WGS sequence"/>
</dbReference>
<dbReference type="OrthoDB" id="2526284at2759"/>
<gene>
    <name evidence="10" type="ORF">CAMP_LOCUS13802</name>
</gene>
<feature type="transmembrane region" description="Helical" evidence="8">
    <location>
        <begin position="183"/>
        <end position="203"/>
    </location>
</feature>
<comment type="subcellular location">
    <subcellularLocation>
        <location evidence="1">Membrane</location>
        <topology evidence="1">Single-pass membrane protein</topology>
    </subcellularLocation>
</comment>
<dbReference type="AlphaFoldDB" id="A0A9P1N4Q0"/>
<comment type="caution">
    <text evidence="8">Lacks conserved residue(s) required for the propagation of feature annotation.</text>
</comment>
<keyword evidence="5 8" id="KW-0812">Transmembrane</keyword>
<dbReference type="Pfam" id="PF01697">
    <property type="entry name" value="Glyco_transf_92"/>
    <property type="match status" value="1"/>
</dbReference>
<feature type="transmembrane region" description="Helical" evidence="8">
    <location>
        <begin position="41"/>
        <end position="68"/>
    </location>
</feature>
<dbReference type="SUPFAM" id="SSF81321">
    <property type="entry name" value="Family A G protein-coupled receptor-like"/>
    <property type="match status" value="1"/>
</dbReference>
<comment type="similarity">
    <text evidence="2 8">Belongs to the glycosyltransferase 92 family.</text>
</comment>
<evidence type="ECO:0000256" key="3">
    <source>
        <dbReference type="ARBA" id="ARBA00022676"/>
    </source>
</evidence>
<dbReference type="GO" id="GO:0016757">
    <property type="term" value="F:glycosyltransferase activity"/>
    <property type="evidence" value="ECO:0007669"/>
    <property type="project" value="UniProtKB-UniRule"/>
</dbReference>
<organism evidence="10 11">
    <name type="scientific">Caenorhabditis angaria</name>
    <dbReference type="NCBI Taxonomy" id="860376"/>
    <lineage>
        <taxon>Eukaryota</taxon>
        <taxon>Metazoa</taxon>
        <taxon>Ecdysozoa</taxon>
        <taxon>Nematoda</taxon>
        <taxon>Chromadorea</taxon>
        <taxon>Rhabditida</taxon>
        <taxon>Rhabditina</taxon>
        <taxon>Rhabditomorpha</taxon>
        <taxon>Rhabditoidea</taxon>
        <taxon>Rhabditidae</taxon>
        <taxon>Peloderinae</taxon>
        <taxon>Caenorhabditis</taxon>
    </lineage>
</organism>
<evidence type="ECO:0000256" key="4">
    <source>
        <dbReference type="ARBA" id="ARBA00022679"/>
    </source>
</evidence>
<feature type="domain" description="G-protein coupled receptors family 1 profile" evidence="9">
    <location>
        <begin position="1"/>
        <end position="231"/>
    </location>
</feature>
<dbReference type="InterPro" id="IPR019424">
    <property type="entry name" value="7TM_GPCR_Srsx"/>
</dbReference>
<reference evidence="10" key="1">
    <citation type="submission" date="2022-11" db="EMBL/GenBank/DDBJ databases">
        <authorList>
            <person name="Kikuchi T."/>
        </authorList>
    </citation>
    <scope>NUCLEOTIDE SEQUENCE</scope>
    <source>
        <strain evidence="10">PS1010</strain>
    </source>
</reference>
<keyword evidence="4 8" id="KW-0808">Transferase</keyword>
<dbReference type="PROSITE" id="PS50262">
    <property type="entry name" value="G_PROTEIN_RECEP_F1_2"/>
    <property type="match status" value="1"/>
</dbReference>
<sequence>MGCLLVISTIAHTICLVSELIFVKMKLRFTRTHRDDCYRSVIVYMFAMLFQSTLFLMMSIDLFLAVIMPIRHKLWRRGPYLLVLCIPPFAFSTFALFIEEIYINHDDLLICTVTLAAPPHIRFWGTLVTFCTIALAVIIIFITACRLHFKERESARRILRHCNSITSNTKCSDTKLLKSLSTLMFVFVCSWSASLLLSHIALYFDKTIGYEIQKYNILLSLPTFCQNFFVTGLRSPRYSAAYSEQLCLYFYIVINSAISSSIIDDNEKSITRPDVILRQKFKKPPENALKFYKLDDDGYAISTFLDERNGNMGYRFVRILMALKDKDVFECFINSEQSPEVRVYEFSENHRKKYGVFILNCKVSAKVTGDIKSIEIRRAASSNSDRLSLPIHHHILDEKNSQNLSKPISMSICVPVLYGNFYSVERIIEFMEYNIIQGVEKVNVYVEPKTLENQKLRKMLEYYRNSGHLEYTIFDLPFDPKYIWYYGQLITITDCLLKMTGTSKYTFFNDFDEFFVPSSNLKMLETLDKLFENPKTGAQRVSLKYIEIKDDKVPISIHNTQSGDQMETRFTKCVIRPEMVFEQGIHHTSRVIQDDYEIKNHDGSLLLVYHYKKQLSCCQKESLILDKFGNKLREKYNETFNNLFTI</sequence>
<dbReference type="SMART" id="SM01381">
    <property type="entry name" value="7TM_GPCR_Srsx"/>
    <property type="match status" value="1"/>
</dbReference>
<dbReference type="Gene3D" id="1.20.1070.10">
    <property type="entry name" value="Rhodopsin 7-helix transmembrane proteins"/>
    <property type="match status" value="1"/>
</dbReference>